<dbReference type="Proteomes" id="UP001198862">
    <property type="component" value="Unassembled WGS sequence"/>
</dbReference>
<sequence length="183" mass="21069">MSDEPPAGYVRSAVLDLMRLPNKAAVQKYCREVTITGSDFANVLLNARIGALAPFQYLVHQYEHRPLHLDPTDEEMGSLAQNGVGPARGKARKFIRKIFQTFEDRRLFSAHLIHNPQTPEWHLFYFDQRDMRQAGNHWKKGGSHIHYSRHNIANTLARDVWPRIVANPPVLPRSEHVRYSHDG</sequence>
<proteinExistence type="predicted"/>
<comment type="caution">
    <text evidence="1">The sequence shown here is derived from an EMBL/GenBank/DDBJ whole genome shotgun (WGS) entry which is preliminary data.</text>
</comment>
<accession>A0ABS8KV45</accession>
<dbReference type="EMBL" id="JAJISD010000005">
    <property type="protein sequence ID" value="MCC8429970.1"/>
    <property type="molecule type" value="Genomic_DNA"/>
</dbReference>
<gene>
    <name evidence="1" type="ORF">LJ725_13400</name>
</gene>
<reference evidence="1 2" key="1">
    <citation type="submission" date="2021-11" db="EMBL/GenBank/DDBJ databases">
        <authorList>
            <person name="Lee D.-H."/>
            <person name="Kim S.-B."/>
        </authorList>
    </citation>
    <scope>NUCLEOTIDE SEQUENCE [LARGE SCALE GENOMIC DNA]</scope>
    <source>
        <strain evidence="1 2">KCTC 52223</strain>
    </source>
</reference>
<evidence type="ECO:0000313" key="1">
    <source>
        <dbReference type="EMBL" id="MCC8429970.1"/>
    </source>
</evidence>
<protein>
    <submittedName>
        <fullName evidence="1">Uncharacterized protein</fullName>
    </submittedName>
</protein>
<organism evidence="1 2">
    <name type="scientific">Reyranella aquatilis</name>
    <dbReference type="NCBI Taxonomy" id="2035356"/>
    <lineage>
        <taxon>Bacteria</taxon>
        <taxon>Pseudomonadati</taxon>
        <taxon>Pseudomonadota</taxon>
        <taxon>Alphaproteobacteria</taxon>
        <taxon>Hyphomicrobiales</taxon>
        <taxon>Reyranellaceae</taxon>
        <taxon>Reyranella</taxon>
    </lineage>
</organism>
<name>A0ABS8KV45_9HYPH</name>
<keyword evidence="2" id="KW-1185">Reference proteome</keyword>
<dbReference type="RefSeq" id="WP_230551163.1">
    <property type="nucleotide sequence ID" value="NZ_JAJISD010000005.1"/>
</dbReference>
<evidence type="ECO:0000313" key="2">
    <source>
        <dbReference type="Proteomes" id="UP001198862"/>
    </source>
</evidence>